<evidence type="ECO:0000313" key="2">
    <source>
        <dbReference type="Proteomes" id="UP001462502"/>
    </source>
</evidence>
<reference evidence="1 2" key="1">
    <citation type="submission" date="2024-05" db="EMBL/GenBank/DDBJ databases">
        <authorList>
            <person name="De Oliveira J.P."/>
            <person name="Noriler S.A."/>
            <person name="De Oliveira A.G."/>
            <person name="Sipoli D.S."/>
        </authorList>
    </citation>
    <scope>NUCLEOTIDE SEQUENCE [LARGE SCALE GENOMIC DNA]</scope>
    <source>
        <strain evidence="1 2">LABIM192</strain>
    </source>
</reference>
<sequence>MSNTDDTVRQLSAALEASARHAATPAKIGTLFSNWLARSANNAVATLALLPGAAQPQTWQNLLQLNQAALQKWQQQQSVWIEHWTAWFGEAEKLRNANTLSKLLEQEFNLAMQAVQIVGNHSVNLSDLQENLEVNYGRWAQLQRNELSSQD</sequence>
<proteinExistence type="predicted"/>
<dbReference type="EMBL" id="JBDXMI010000001">
    <property type="protein sequence ID" value="MEO9382981.1"/>
    <property type="molecule type" value="Genomic_DNA"/>
</dbReference>
<gene>
    <name evidence="1" type="ORF">ABI908_02470</name>
</gene>
<comment type="caution">
    <text evidence="1">The sequence shown here is derived from an EMBL/GenBank/DDBJ whole genome shotgun (WGS) entry which is preliminary data.</text>
</comment>
<dbReference type="RefSeq" id="WP_114063074.1">
    <property type="nucleotide sequence ID" value="NZ_CP029495.1"/>
</dbReference>
<accession>A0ABV0INY1</accession>
<evidence type="ECO:0008006" key="3">
    <source>
        <dbReference type="Google" id="ProtNLM"/>
    </source>
</evidence>
<name>A0ABV0INY1_9NEIS</name>
<dbReference type="Proteomes" id="UP001462502">
    <property type="component" value="Unassembled WGS sequence"/>
</dbReference>
<organism evidence="1 2">
    <name type="scientific">Chromobacterium phragmitis</name>
    <dbReference type="NCBI Taxonomy" id="2202141"/>
    <lineage>
        <taxon>Bacteria</taxon>
        <taxon>Pseudomonadati</taxon>
        <taxon>Pseudomonadota</taxon>
        <taxon>Betaproteobacteria</taxon>
        <taxon>Neisseriales</taxon>
        <taxon>Chromobacteriaceae</taxon>
        <taxon>Chromobacterium</taxon>
    </lineage>
</organism>
<evidence type="ECO:0000313" key="1">
    <source>
        <dbReference type="EMBL" id="MEO9382981.1"/>
    </source>
</evidence>
<protein>
    <recommendedName>
        <fullName evidence="3">Phasin domain-containing protein</fullName>
    </recommendedName>
</protein>
<keyword evidence="2" id="KW-1185">Reference proteome</keyword>